<dbReference type="PANTHER" id="PTHR43022">
    <property type="entry name" value="PROTEIN SMF"/>
    <property type="match status" value="1"/>
</dbReference>
<evidence type="ECO:0000259" key="2">
    <source>
        <dbReference type="Pfam" id="PF02481"/>
    </source>
</evidence>
<proteinExistence type="inferred from homology"/>
<protein>
    <submittedName>
        <fullName evidence="4">DNA protecting protein DprA</fullName>
    </submittedName>
</protein>
<evidence type="ECO:0000313" key="4">
    <source>
        <dbReference type="EMBL" id="OHA51195.1"/>
    </source>
</evidence>
<gene>
    <name evidence="4" type="ORF">A3A97_02905</name>
</gene>
<dbReference type="GO" id="GO:0009294">
    <property type="term" value="P:DNA-mediated transformation"/>
    <property type="evidence" value="ECO:0007669"/>
    <property type="project" value="InterPro"/>
</dbReference>
<comment type="caution">
    <text evidence="4">The sequence shown here is derived from an EMBL/GenBank/DDBJ whole genome shotgun (WGS) entry which is preliminary data.</text>
</comment>
<dbReference type="InterPro" id="IPR041614">
    <property type="entry name" value="DprA_WH"/>
</dbReference>
<reference evidence="4 5" key="1">
    <citation type="journal article" date="2016" name="Nat. Commun.">
        <title>Thousands of microbial genomes shed light on interconnected biogeochemical processes in an aquifer system.</title>
        <authorList>
            <person name="Anantharaman K."/>
            <person name="Brown C.T."/>
            <person name="Hug L.A."/>
            <person name="Sharon I."/>
            <person name="Castelle C.J."/>
            <person name="Probst A.J."/>
            <person name="Thomas B.C."/>
            <person name="Singh A."/>
            <person name="Wilkins M.J."/>
            <person name="Karaoz U."/>
            <person name="Brodie E.L."/>
            <person name="Williams K.H."/>
            <person name="Hubbard S.S."/>
            <person name="Banfield J.F."/>
        </authorList>
    </citation>
    <scope>NUCLEOTIDE SEQUENCE [LARGE SCALE GENOMIC DNA]</scope>
</reference>
<comment type="similarity">
    <text evidence="1">Belongs to the DprA/Smf family.</text>
</comment>
<accession>A0A1G2PSA4</accession>
<name>A0A1G2PSA4_9BACT</name>
<dbReference type="Pfam" id="PF02481">
    <property type="entry name" value="DNA_processg_A"/>
    <property type="match status" value="1"/>
</dbReference>
<dbReference type="Pfam" id="PF17782">
    <property type="entry name" value="WHD_DprA"/>
    <property type="match status" value="1"/>
</dbReference>
<dbReference type="InterPro" id="IPR036388">
    <property type="entry name" value="WH-like_DNA-bd_sf"/>
</dbReference>
<dbReference type="AlphaFoldDB" id="A0A1G2PSA4"/>
<feature type="domain" description="Smf/DprA SLOG" evidence="2">
    <location>
        <begin position="7"/>
        <end position="216"/>
    </location>
</feature>
<evidence type="ECO:0000256" key="1">
    <source>
        <dbReference type="ARBA" id="ARBA00006525"/>
    </source>
</evidence>
<dbReference type="NCBIfam" id="TIGR00732">
    <property type="entry name" value="dprA"/>
    <property type="match status" value="1"/>
</dbReference>
<sequence>MEKIRKITIKDKDYPKTLKQIAAPPKQIYVRGNINIEHLGIGVVGSRLPSSYGKQVTPKLTEELARSGLTIISGLALGIDALAHEAALRVGGKTIAVLGSGIDDKSIYPAVHKNLANRIVESGGALVSEYEAGTKPERYHFPARNRIIVGLSKGVVVIEAKEKSGALITSKLAVENNRDVFAVPGPITSHYSYGPNRLIRAGAKPVLDANDILEEYGMVNQNRSAIKNLNNLSLSAEEKIIVNILKDSSAHIDEIIIRSNINTSSLNGLLIMMEIKGLIKNLGEGIYGL</sequence>
<evidence type="ECO:0000259" key="3">
    <source>
        <dbReference type="Pfam" id="PF17782"/>
    </source>
</evidence>
<organism evidence="4 5">
    <name type="scientific">Candidatus Terrybacteria bacterium RIFCSPLOWO2_01_FULL_40_23</name>
    <dbReference type="NCBI Taxonomy" id="1802366"/>
    <lineage>
        <taxon>Bacteria</taxon>
        <taxon>Candidatus Terryibacteriota</taxon>
    </lineage>
</organism>
<dbReference type="EMBL" id="MHSW01000025">
    <property type="protein sequence ID" value="OHA51195.1"/>
    <property type="molecule type" value="Genomic_DNA"/>
</dbReference>
<dbReference type="PANTHER" id="PTHR43022:SF1">
    <property type="entry name" value="PROTEIN SMF"/>
    <property type="match status" value="1"/>
</dbReference>
<dbReference type="Proteomes" id="UP000176951">
    <property type="component" value="Unassembled WGS sequence"/>
</dbReference>
<dbReference type="InterPro" id="IPR003488">
    <property type="entry name" value="DprA"/>
</dbReference>
<evidence type="ECO:0000313" key="5">
    <source>
        <dbReference type="Proteomes" id="UP000176951"/>
    </source>
</evidence>
<dbReference type="InterPro" id="IPR057666">
    <property type="entry name" value="DrpA_SLOG"/>
</dbReference>
<dbReference type="Gene3D" id="1.10.10.10">
    <property type="entry name" value="Winged helix-like DNA-binding domain superfamily/Winged helix DNA-binding domain"/>
    <property type="match status" value="1"/>
</dbReference>
<dbReference type="SUPFAM" id="SSF102405">
    <property type="entry name" value="MCP/YpsA-like"/>
    <property type="match status" value="1"/>
</dbReference>
<dbReference type="Gene3D" id="3.40.50.450">
    <property type="match status" value="1"/>
</dbReference>
<feature type="domain" description="DprA winged helix" evidence="3">
    <location>
        <begin position="233"/>
        <end position="283"/>
    </location>
</feature>